<dbReference type="EMBL" id="VVIM01000001">
    <property type="protein sequence ID" value="KAB0803531.1"/>
    <property type="molecule type" value="Genomic_DNA"/>
</dbReference>
<dbReference type="Pfam" id="PF00364">
    <property type="entry name" value="Biotin_lipoyl"/>
    <property type="match status" value="1"/>
</dbReference>
<dbReference type="CDD" id="cd06849">
    <property type="entry name" value="lipoyl_domain"/>
    <property type="match status" value="1"/>
</dbReference>
<dbReference type="PANTHER" id="PTHR43416">
    <property type="entry name" value="DIHYDROLIPOYLLYSINE-RESIDUE SUCCINYLTRANSFERASE COMPONENT OF 2-OXOGLUTARATE DEHYDROGENASE COMPLEX, MITOCHONDRIAL-RELATED"/>
    <property type="match status" value="1"/>
</dbReference>
<comment type="caution">
    <text evidence="5">The sequence shown here is derived from an EMBL/GenBank/DDBJ whole genome shotgun (WGS) entry which is preliminary data.</text>
</comment>
<dbReference type="Gene3D" id="2.40.50.100">
    <property type="match status" value="1"/>
</dbReference>
<keyword evidence="2" id="KW-0450">Lipoyl</keyword>
<dbReference type="InterPro" id="IPR050537">
    <property type="entry name" value="2-oxoacid_dehydrogenase"/>
</dbReference>
<dbReference type="InParanoid" id="A0A5N4B1P7"/>
<evidence type="ECO:0000313" key="5">
    <source>
        <dbReference type="EMBL" id="KAB0803531.1"/>
    </source>
</evidence>
<dbReference type="OrthoDB" id="5391403at2759"/>
<dbReference type="InterPro" id="IPR000089">
    <property type="entry name" value="Biotin_lipoyl"/>
</dbReference>
<evidence type="ECO:0000256" key="2">
    <source>
        <dbReference type="ARBA" id="ARBA00022823"/>
    </source>
</evidence>
<accession>A0A5N4B1P7</accession>
<keyword evidence="6" id="KW-1185">Reference proteome</keyword>
<reference evidence="5 6" key="1">
    <citation type="journal article" date="2018" name="Elife">
        <title>Firefly genomes illuminate parallel origins of bioluminescence in beetles.</title>
        <authorList>
            <person name="Fallon T.R."/>
            <person name="Lower S.E."/>
            <person name="Chang C.H."/>
            <person name="Bessho-Uehara M."/>
            <person name="Martin G.J."/>
            <person name="Bewick A.J."/>
            <person name="Behringer M."/>
            <person name="Debat H.J."/>
            <person name="Wong I."/>
            <person name="Day J.C."/>
            <person name="Suvorov A."/>
            <person name="Silva C.J."/>
            <person name="Stanger-Hall K.F."/>
            <person name="Hall D.W."/>
            <person name="Schmitz R.J."/>
            <person name="Nelson D.R."/>
            <person name="Lewis S.M."/>
            <person name="Shigenobu S."/>
            <person name="Bybee S.M."/>
            <person name="Larracuente A.M."/>
            <person name="Oba Y."/>
            <person name="Weng J.K."/>
        </authorList>
    </citation>
    <scope>NUCLEOTIDE SEQUENCE [LARGE SCALE GENOMIC DNA]</scope>
    <source>
        <strain evidence="5">1611_PpyrPB1</strain>
        <tissue evidence="5">Whole body</tissue>
    </source>
</reference>
<sequence length="140" mass="15656">MNCLHFHLVSRISANQFRNAWNRNFSMALNCFKPTTAKPRNNWPTFQFHPRSVQFHLSHTAFEIITVNAPEFPDSVSDGDLRWKKKVGDAVTSDEVIGEIETDKVALPIPAPSAGVIKELLQPDGAVVQTKVPVCTIETK</sequence>
<dbReference type="PROSITE" id="PS00189">
    <property type="entry name" value="LIPOYL"/>
    <property type="match status" value="1"/>
</dbReference>
<dbReference type="PROSITE" id="PS50968">
    <property type="entry name" value="BIOTINYL_LIPOYL"/>
    <property type="match status" value="1"/>
</dbReference>
<dbReference type="InterPro" id="IPR011053">
    <property type="entry name" value="Single_hybrid_motif"/>
</dbReference>
<dbReference type="GO" id="GO:0005739">
    <property type="term" value="C:mitochondrion"/>
    <property type="evidence" value="ECO:0007669"/>
    <property type="project" value="TreeGrafter"/>
</dbReference>
<protein>
    <recommendedName>
        <fullName evidence="4">Lipoyl-binding domain-containing protein</fullName>
    </recommendedName>
</protein>
<organism evidence="5 6">
    <name type="scientific">Photinus pyralis</name>
    <name type="common">Common eastern firefly</name>
    <name type="synonym">Lampyris pyralis</name>
    <dbReference type="NCBI Taxonomy" id="7054"/>
    <lineage>
        <taxon>Eukaryota</taxon>
        <taxon>Metazoa</taxon>
        <taxon>Ecdysozoa</taxon>
        <taxon>Arthropoda</taxon>
        <taxon>Hexapoda</taxon>
        <taxon>Insecta</taxon>
        <taxon>Pterygota</taxon>
        <taxon>Neoptera</taxon>
        <taxon>Endopterygota</taxon>
        <taxon>Coleoptera</taxon>
        <taxon>Polyphaga</taxon>
        <taxon>Elateriformia</taxon>
        <taxon>Elateroidea</taxon>
        <taxon>Lampyridae</taxon>
        <taxon>Lampyrinae</taxon>
        <taxon>Photinus</taxon>
    </lineage>
</organism>
<dbReference type="InterPro" id="IPR003016">
    <property type="entry name" value="2-oxoA_DH_lipoyl-BS"/>
</dbReference>
<evidence type="ECO:0000259" key="4">
    <source>
        <dbReference type="PROSITE" id="PS50968"/>
    </source>
</evidence>
<proteinExistence type="inferred from homology"/>
<gene>
    <name evidence="5" type="ORF">PPYR_00501</name>
</gene>
<dbReference type="SUPFAM" id="SSF51230">
    <property type="entry name" value="Single hybrid motif"/>
    <property type="match status" value="1"/>
</dbReference>
<dbReference type="PANTHER" id="PTHR43416:SF5">
    <property type="entry name" value="DIHYDROLIPOYLLYSINE-RESIDUE SUCCINYLTRANSFERASE COMPONENT OF 2-OXOGLUTARATE DEHYDROGENASE COMPLEX, MITOCHONDRIAL"/>
    <property type="match status" value="1"/>
</dbReference>
<evidence type="ECO:0000256" key="1">
    <source>
        <dbReference type="ARBA" id="ARBA00007317"/>
    </source>
</evidence>
<comment type="similarity">
    <text evidence="1">Belongs to the 2-oxoacid dehydrogenase family.</text>
</comment>
<dbReference type="GO" id="GO:0004149">
    <property type="term" value="F:dihydrolipoyllysine-residue succinyltransferase activity"/>
    <property type="evidence" value="ECO:0007669"/>
    <property type="project" value="TreeGrafter"/>
</dbReference>
<keyword evidence="3" id="KW-0809">Transit peptide</keyword>
<evidence type="ECO:0000256" key="3">
    <source>
        <dbReference type="ARBA" id="ARBA00022946"/>
    </source>
</evidence>
<evidence type="ECO:0000313" key="6">
    <source>
        <dbReference type="Proteomes" id="UP000327044"/>
    </source>
</evidence>
<feature type="domain" description="Lipoyl-binding" evidence="4">
    <location>
        <begin position="64"/>
        <end position="138"/>
    </location>
</feature>
<name>A0A5N4B1P7_PHOPY</name>
<dbReference type="AlphaFoldDB" id="A0A5N4B1P7"/>
<dbReference type="Proteomes" id="UP000327044">
    <property type="component" value="Unassembled WGS sequence"/>
</dbReference>
<dbReference type="GO" id="GO:0006099">
    <property type="term" value="P:tricarboxylic acid cycle"/>
    <property type="evidence" value="ECO:0007669"/>
    <property type="project" value="TreeGrafter"/>
</dbReference>